<dbReference type="PANTHER" id="PTHR43072">
    <property type="entry name" value="N-ACETYLTRANSFERASE"/>
    <property type="match status" value="1"/>
</dbReference>
<comment type="caution">
    <text evidence="2">The sequence shown here is derived from an EMBL/GenBank/DDBJ whole genome shotgun (WGS) entry which is preliminary data.</text>
</comment>
<dbReference type="GO" id="GO:0016747">
    <property type="term" value="F:acyltransferase activity, transferring groups other than amino-acyl groups"/>
    <property type="evidence" value="ECO:0007669"/>
    <property type="project" value="InterPro"/>
</dbReference>
<evidence type="ECO:0000313" key="2">
    <source>
        <dbReference type="EMBL" id="KLN59256.1"/>
    </source>
</evidence>
<dbReference type="RefSeq" id="WP_047765669.1">
    <property type="nucleotide sequence ID" value="NZ_LAQL01000017.1"/>
</dbReference>
<dbReference type="PANTHER" id="PTHR43072:SF60">
    <property type="entry name" value="L-2,4-DIAMINOBUTYRIC ACID ACETYLTRANSFERASE"/>
    <property type="match status" value="1"/>
</dbReference>
<feature type="domain" description="N-acetyltransferase" evidence="1">
    <location>
        <begin position="4"/>
        <end position="149"/>
    </location>
</feature>
<dbReference type="Proteomes" id="UP000035444">
    <property type="component" value="Unassembled WGS sequence"/>
</dbReference>
<dbReference type="STRING" id="1489064.WH96_18225"/>
<dbReference type="SUPFAM" id="SSF55729">
    <property type="entry name" value="Acyl-CoA N-acyltransferases (Nat)"/>
    <property type="match status" value="1"/>
</dbReference>
<dbReference type="Pfam" id="PF00583">
    <property type="entry name" value="Acetyltransf_1"/>
    <property type="match status" value="1"/>
</dbReference>
<dbReference type="PROSITE" id="PS51186">
    <property type="entry name" value="GNAT"/>
    <property type="match status" value="1"/>
</dbReference>
<dbReference type="EMBL" id="LAQL01000017">
    <property type="protein sequence ID" value="KLN59256.1"/>
    <property type="molecule type" value="Genomic_DNA"/>
</dbReference>
<sequence>MSVKIFRAKSEHVKKISSVFDLYRQHYGETSDLKTCGQFLGDRLAANEAIIFFAQNTEGQAIGFVLAYPIFCAVPFRRDLFLGDLYVLETERNRGIGRKLLQSMKEHAAQINSKGTLLATEIDNVQAQELYESLGFKHDTDRRYYYLSL</sequence>
<evidence type="ECO:0000313" key="3">
    <source>
        <dbReference type="Proteomes" id="UP000035444"/>
    </source>
</evidence>
<keyword evidence="3" id="KW-1185">Reference proteome</keyword>
<accession>A0A0H2MAP7</accession>
<reference evidence="2 3" key="1">
    <citation type="submission" date="2015-03" db="EMBL/GenBank/DDBJ databases">
        <title>Genome Sequence of Kiloniella spongiae MEBiC09566, isolated from a marine sponge.</title>
        <authorList>
            <person name="Shao Z."/>
            <person name="Wang L."/>
            <person name="Li X."/>
        </authorList>
    </citation>
    <scope>NUCLEOTIDE SEQUENCE [LARGE SCALE GENOMIC DNA]</scope>
    <source>
        <strain evidence="2 3">MEBiC09566</strain>
    </source>
</reference>
<dbReference type="InterPro" id="IPR000182">
    <property type="entry name" value="GNAT_dom"/>
</dbReference>
<organism evidence="2 3">
    <name type="scientific">Kiloniella spongiae</name>
    <dbReference type="NCBI Taxonomy" id="1489064"/>
    <lineage>
        <taxon>Bacteria</taxon>
        <taxon>Pseudomonadati</taxon>
        <taxon>Pseudomonadota</taxon>
        <taxon>Alphaproteobacteria</taxon>
        <taxon>Rhodospirillales</taxon>
        <taxon>Kiloniellaceae</taxon>
        <taxon>Kiloniella</taxon>
    </lineage>
</organism>
<dbReference type="OrthoDB" id="9805924at2"/>
<proteinExistence type="predicted"/>
<dbReference type="CDD" id="cd04301">
    <property type="entry name" value="NAT_SF"/>
    <property type="match status" value="1"/>
</dbReference>
<protein>
    <recommendedName>
        <fullName evidence="1">N-acetyltransferase domain-containing protein</fullName>
    </recommendedName>
</protein>
<dbReference type="Gene3D" id="3.40.630.30">
    <property type="match status" value="1"/>
</dbReference>
<dbReference type="AlphaFoldDB" id="A0A0H2MAP7"/>
<dbReference type="InterPro" id="IPR016181">
    <property type="entry name" value="Acyl_CoA_acyltransferase"/>
</dbReference>
<gene>
    <name evidence="2" type="ORF">WH96_18225</name>
</gene>
<evidence type="ECO:0000259" key="1">
    <source>
        <dbReference type="PROSITE" id="PS51186"/>
    </source>
</evidence>
<name>A0A0H2MAP7_9PROT</name>